<sequence>MDLVPVKPQPAARAAPAQTRSTSRTAAAKAAHPAAAHAGAPVTADDVDLLAQQAAFDRMTMIRAELQREANALRDLAMEQIKRDDAVMGQWIKLI</sequence>
<protein>
    <submittedName>
        <fullName evidence="2">Uncharacterized protein</fullName>
    </submittedName>
</protein>
<dbReference type="KEGG" id="vab:WPS_19370"/>
<organism evidence="2 3">
    <name type="scientific">Vulcanimicrobium alpinum</name>
    <dbReference type="NCBI Taxonomy" id="3016050"/>
    <lineage>
        <taxon>Bacteria</taxon>
        <taxon>Bacillati</taxon>
        <taxon>Vulcanimicrobiota</taxon>
        <taxon>Vulcanimicrobiia</taxon>
        <taxon>Vulcanimicrobiales</taxon>
        <taxon>Vulcanimicrobiaceae</taxon>
        <taxon>Vulcanimicrobium</taxon>
    </lineage>
</organism>
<name>A0AAN1XWG6_UNVUL</name>
<dbReference type="AlphaFoldDB" id="A0AAN1XWG6"/>
<feature type="region of interest" description="Disordered" evidence="1">
    <location>
        <begin position="1"/>
        <end position="40"/>
    </location>
</feature>
<keyword evidence="3" id="KW-1185">Reference proteome</keyword>
<dbReference type="Proteomes" id="UP001317532">
    <property type="component" value="Chromosome"/>
</dbReference>
<evidence type="ECO:0000313" key="3">
    <source>
        <dbReference type="Proteomes" id="UP001317532"/>
    </source>
</evidence>
<evidence type="ECO:0000313" key="2">
    <source>
        <dbReference type="EMBL" id="BDE06661.1"/>
    </source>
</evidence>
<dbReference type="EMBL" id="AP025523">
    <property type="protein sequence ID" value="BDE06661.1"/>
    <property type="molecule type" value="Genomic_DNA"/>
</dbReference>
<proteinExistence type="predicted"/>
<dbReference type="RefSeq" id="WP_317994310.1">
    <property type="nucleotide sequence ID" value="NZ_AP025523.1"/>
</dbReference>
<accession>A0AAN1XWG6</accession>
<evidence type="ECO:0000256" key="1">
    <source>
        <dbReference type="SAM" id="MobiDB-lite"/>
    </source>
</evidence>
<reference evidence="2 3" key="1">
    <citation type="journal article" date="2022" name="ISME Commun">
        <title>Vulcanimicrobium alpinus gen. nov. sp. nov., the first cultivated representative of the candidate phylum 'Eremiobacterota', is a metabolically versatile aerobic anoxygenic phototroph.</title>
        <authorList>
            <person name="Yabe S."/>
            <person name="Muto K."/>
            <person name="Abe K."/>
            <person name="Yokota A."/>
            <person name="Staudigel H."/>
            <person name="Tebo B.M."/>
        </authorList>
    </citation>
    <scope>NUCLEOTIDE SEQUENCE [LARGE SCALE GENOMIC DNA]</scope>
    <source>
        <strain evidence="2 3">WC8-2</strain>
    </source>
</reference>
<gene>
    <name evidence="2" type="ORF">WPS_19370</name>
</gene>